<dbReference type="AlphaFoldDB" id="R1CU43"/>
<dbReference type="Gene3D" id="3.40.50.1000">
    <property type="entry name" value="HAD superfamily/HAD-like"/>
    <property type="match status" value="1"/>
</dbReference>
<reference evidence="1 2" key="1">
    <citation type="journal article" date="2015" name="Geomicrobiol. J.">
        <title>Caldisalinibacter kiritimatiensis gen. nov., sp. nov., a moderately thermohalophilic thiosulfate-reducing bacterium from a hypersaline microbial mat.</title>
        <authorList>
            <person name="Ben Hania W."/>
            <person name="Joseph M."/>
            <person name="Fiebig A."/>
            <person name="Bunk B."/>
            <person name="Klenk H.-P."/>
            <person name="Fardeau M.-L."/>
            <person name="Spring S."/>
        </authorList>
    </citation>
    <scope>NUCLEOTIDE SEQUENCE [LARGE SCALE GENOMIC DNA]</scope>
    <source>
        <strain evidence="1 2">L21-TH-D2</strain>
    </source>
</reference>
<comment type="caution">
    <text evidence="1">The sequence shown here is derived from an EMBL/GenBank/DDBJ whole genome shotgun (WGS) entry which is preliminary data.</text>
</comment>
<dbReference type="InterPro" id="IPR023214">
    <property type="entry name" value="HAD_sf"/>
</dbReference>
<evidence type="ECO:0000313" key="1">
    <source>
        <dbReference type="EMBL" id="EOD00204.1"/>
    </source>
</evidence>
<proteinExistence type="predicted"/>
<accession>R1CU43</accession>
<evidence type="ECO:0000313" key="2">
    <source>
        <dbReference type="Proteomes" id="UP000013378"/>
    </source>
</evidence>
<name>R1CU43_9FIRM</name>
<gene>
    <name evidence="1" type="ORF">L21TH_1749</name>
</gene>
<keyword evidence="2" id="KW-1185">Reference proteome</keyword>
<organism evidence="1 2">
    <name type="scientific">Caldisalinibacter kiritimatiensis</name>
    <dbReference type="NCBI Taxonomy" id="1304284"/>
    <lineage>
        <taxon>Bacteria</taxon>
        <taxon>Bacillati</taxon>
        <taxon>Bacillota</taxon>
        <taxon>Tissierellia</taxon>
        <taxon>Tissierellales</taxon>
        <taxon>Thermohalobacteraceae</taxon>
        <taxon>Caldisalinibacter</taxon>
    </lineage>
</organism>
<dbReference type="RefSeq" id="WP_006314323.1">
    <property type="nucleotide sequence ID" value="NZ_ARZA01000200.1"/>
</dbReference>
<dbReference type="STRING" id="1304284.L21TH_1749"/>
<dbReference type="Proteomes" id="UP000013378">
    <property type="component" value="Unassembled WGS sequence"/>
</dbReference>
<protein>
    <submittedName>
        <fullName evidence="1">Uncharacterized protein</fullName>
    </submittedName>
</protein>
<sequence>MRRVGMKTCWINRNGRKWKGDVKPTYTINCLEDIKYLLRLKEKNKAV</sequence>
<dbReference type="OrthoDB" id="9802350at2"/>
<dbReference type="EMBL" id="ARZA01000200">
    <property type="protein sequence ID" value="EOD00204.1"/>
    <property type="molecule type" value="Genomic_DNA"/>
</dbReference>